<dbReference type="InterPro" id="IPR020845">
    <property type="entry name" value="AMP-binding_CS"/>
</dbReference>
<reference evidence="5 6" key="2">
    <citation type="submission" date="2018-06" db="EMBL/GenBank/DDBJ databases">
        <title>Sequencing of bacterial isolates from soil warming experiment in Harvard Forest, Massachusetts, USA.</title>
        <authorList>
            <person name="Deangelis K.PhD."/>
        </authorList>
    </citation>
    <scope>NUCLEOTIDE SEQUENCE [LARGE SCALE GENOMIC DNA]</scope>
    <source>
        <strain evidence="5 6">GAS496</strain>
    </source>
</reference>
<comment type="caution">
    <text evidence="5">The sequence shown here is derived from an EMBL/GenBank/DDBJ whole genome shotgun (WGS) entry which is preliminary data.</text>
</comment>
<dbReference type="InterPro" id="IPR025110">
    <property type="entry name" value="AMP-bd_C"/>
</dbReference>
<evidence type="ECO:0000313" key="6">
    <source>
        <dbReference type="Proteomes" id="UP000247781"/>
    </source>
</evidence>
<accession>A0A318HFL7</accession>
<dbReference type="Gene3D" id="3.30.300.30">
    <property type="match status" value="1"/>
</dbReference>
<dbReference type="InterPro" id="IPR042099">
    <property type="entry name" value="ANL_N_sf"/>
</dbReference>
<dbReference type="RefSeq" id="WP_110317146.1">
    <property type="nucleotide sequence ID" value="NZ_QJJU01000010.1"/>
</dbReference>
<dbReference type="InterPro" id="IPR045851">
    <property type="entry name" value="AMP-bd_C_sf"/>
</dbReference>
<dbReference type="PANTHER" id="PTHR43201">
    <property type="entry name" value="ACYL-COA SYNTHETASE"/>
    <property type="match status" value="1"/>
</dbReference>
<reference evidence="6" key="1">
    <citation type="submission" date="2018-05" db="EMBL/GenBank/DDBJ databases">
        <authorList>
            <person name="Deangelis K."/>
            <person name="Huntemann M."/>
            <person name="Clum A."/>
            <person name="Pillay M."/>
            <person name="Palaniappan K."/>
            <person name="Varghese N."/>
            <person name="Mikhailova N."/>
            <person name="Stamatis D."/>
            <person name="Reddy T."/>
            <person name="Daum C."/>
            <person name="Shapiro N."/>
            <person name="Ivanova N."/>
            <person name="Kyrpides N."/>
            <person name="Woyke T."/>
        </authorList>
    </citation>
    <scope>NUCLEOTIDE SEQUENCE [LARGE SCALE GENOMIC DNA]</scope>
    <source>
        <strain evidence="6">GAS496</strain>
    </source>
</reference>
<evidence type="ECO:0000256" key="2">
    <source>
        <dbReference type="ARBA" id="ARBA00022598"/>
    </source>
</evidence>
<organism evidence="5 6">
    <name type="scientific">Mycolicibacterium moriokaense</name>
    <dbReference type="NCBI Taxonomy" id="39691"/>
    <lineage>
        <taxon>Bacteria</taxon>
        <taxon>Bacillati</taxon>
        <taxon>Actinomycetota</taxon>
        <taxon>Actinomycetes</taxon>
        <taxon>Mycobacteriales</taxon>
        <taxon>Mycobacteriaceae</taxon>
        <taxon>Mycolicibacterium</taxon>
    </lineage>
</organism>
<dbReference type="PROSITE" id="PS00455">
    <property type="entry name" value="AMP_BINDING"/>
    <property type="match status" value="1"/>
</dbReference>
<name>A0A318HFL7_9MYCO</name>
<comment type="similarity">
    <text evidence="1">Belongs to the ATP-dependent AMP-binding enzyme family.</text>
</comment>
<protein>
    <submittedName>
        <fullName evidence="5">Fatty-acyl-CoA synthase</fullName>
    </submittedName>
</protein>
<evidence type="ECO:0000313" key="5">
    <source>
        <dbReference type="EMBL" id="PXX07784.1"/>
    </source>
</evidence>
<dbReference type="Pfam" id="PF13193">
    <property type="entry name" value="AMP-binding_C"/>
    <property type="match status" value="1"/>
</dbReference>
<dbReference type="EMBL" id="QJJU01000010">
    <property type="protein sequence ID" value="PXX07784.1"/>
    <property type="molecule type" value="Genomic_DNA"/>
</dbReference>
<keyword evidence="6" id="KW-1185">Reference proteome</keyword>
<dbReference type="PANTHER" id="PTHR43201:SF5">
    <property type="entry name" value="MEDIUM-CHAIN ACYL-COA LIGASE ACSF2, MITOCHONDRIAL"/>
    <property type="match status" value="1"/>
</dbReference>
<evidence type="ECO:0000259" key="3">
    <source>
        <dbReference type="Pfam" id="PF00501"/>
    </source>
</evidence>
<dbReference type="Pfam" id="PF00501">
    <property type="entry name" value="AMP-binding"/>
    <property type="match status" value="1"/>
</dbReference>
<feature type="domain" description="AMP-binding enzyme C-terminal" evidence="4">
    <location>
        <begin position="444"/>
        <end position="520"/>
    </location>
</feature>
<keyword evidence="2" id="KW-0436">Ligase</keyword>
<dbReference type="OrthoDB" id="9803968at2"/>
<dbReference type="AlphaFoldDB" id="A0A318HFL7"/>
<dbReference type="GO" id="GO:0006631">
    <property type="term" value="P:fatty acid metabolic process"/>
    <property type="evidence" value="ECO:0007669"/>
    <property type="project" value="TreeGrafter"/>
</dbReference>
<evidence type="ECO:0000256" key="1">
    <source>
        <dbReference type="ARBA" id="ARBA00006432"/>
    </source>
</evidence>
<evidence type="ECO:0000259" key="4">
    <source>
        <dbReference type="Pfam" id="PF13193"/>
    </source>
</evidence>
<dbReference type="InterPro" id="IPR000873">
    <property type="entry name" value="AMP-dep_synth/lig_dom"/>
</dbReference>
<dbReference type="SUPFAM" id="SSF56801">
    <property type="entry name" value="Acetyl-CoA synthetase-like"/>
    <property type="match status" value="1"/>
</dbReference>
<dbReference type="Gene3D" id="3.40.50.12780">
    <property type="entry name" value="N-terminal domain of ligase-like"/>
    <property type="match status" value="1"/>
</dbReference>
<sequence length="542" mass="59372">MSTLTTSHWIPDGSGQSLLEGVTVGSRLREIAAEVPHRVALVEGLPTPERRQWTYAKLLADAECCARLLLRHFEPGERVAVWAHNLPEWVLLEYGAALAGLTLVTVNPSLQPAEASYILGQSRAAGLFLVPEVRGNQLLEHAETIRDDLPELRHILRLDLLDELIAGTGEANVTLPVVSPDDPAQIQYTSGTTGFPKGVMLRHNSIVNNARLWVDRVEIPDGVGMLQPMPLFHTGGCVMGVLGALDRRAKLVLMPMFEPGLFLELVELERPWYAGGVPTMFIAAMEHPDMSRRDLSSWKSAVAGGSQVPEALVRRVEDSLGVDFTIIYGQTECSPVLTNSRPSDSTEDKGCTIGQPVPHTEIRIVDPATLETVPIGTSGELWARGYFTMLGYFDMPEATAKTLTADGWVRTGDLATMDERGYCRIVGRLKDMIIRGGENLFPAEIEEVLYRHPAVAEAAVVGLPDERWGEVVGAFIRPHDPAAPPTVAELRTHLRASLSPQKTPTSWYAVDGYPLTGSGKVQKFAIREAWEKGDHTGHELDE</sequence>
<dbReference type="GO" id="GO:0031956">
    <property type="term" value="F:medium-chain fatty acid-CoA ligase activity"/>
    <property type="evidence" value="ECO:0007669"/>
    <property type="project" value="TreeGrafter"/>
</dbReference>
<feature type="domain" description="AMP-dependent synthetase/ligase" evidence="3">
    <location>
        <begin position="29"/>
        <end position="393"/>
    </location>
</feature>
<proteinExistence type="inferred from homology"/>
<gene>
    <name evidence="5" type="ORF">C8E89_110170</name>
</gene>
<dbReference type="Proteomes" id="UP000247781">
    <property type="component" value="Unassembled WGS sequence"/>
</dbReference>